<sequence>MDQQLMTDQKKLLNDVVGVVSIYVRVSNIQRSVDWYSLNLGCEVKQQNDGYASVHLPWGATLDFWQDDNVVIQEYPIFCIYIKEINQYHKRLLMNGVSLTEIDDQGDCGYVFKVFDPDGHVLDVWSGYKGEGTGVTEKFLSRNK</sequence>
<dbReference type="Gene3D" id="3.10.180.10">
    <property type="entry name" value="2,3-Dihydroxybiphenyl 1,2-Dioxygenase, domain 1"/>
    <property type="match status" value="1"/>
</dbReference>
<reference evidence="2 3" key="1">
    <citation type="submission" date="2021-03" db="EMBL/GenBank/DDBJ databases">
        <title>Genomic Encyclopedia of Type Strains, Phase IV (KMG-IV): sequencing the most valuable type-strain genomes for metagenomic binning, comparative biology and taxonomic classification.</title>
        <authorList>
            <person name="Goeker M."/>
        </authorList>
    </citation>
    <scope>NUCLEOTIDE SEQUENCE [LARGE SCALE GENOMIC DNA]</scope>
    <source>
        <strain evidence="2 3">DSM 26048</strain>
    </source>
</reference>
<dbReference type="InterPro" id="IPR029068">
    <property type="entry name" value="Glyas_Bleomycin-R_OHBP_Dase"/>
</dbReference>
<proteinExistence type="predicted"/>
<dbReference type="Pfam" id="PF00903">
    <property type="entry name" value="Glyoxalase"/>
    <property type="match status" value="1"/>
</dbReference>
<evidence type="ECO:0000259" key="1">
    <source>
        <dbReference type="PROSITE" id="PS51819"/>
    </source>
</evidence>
<evidence type="ECO:0000313" key="2">
    <source>
        <dbReference type="EMBL" id="MBP1997032.1"/>
    </source>
</evidence>
<keyword evidence="3" id="KW-1185">Reference proteome</keyword>
<comment type="caution">
    <text evidence="2">The sequence shown here is derived from an EMBL/GenBank/DDBJ whole genome shotgun (WGS) entry which is preliminary data.</text>
</comment>
<dbReference type="GO" id="GO:0016829">
    <property type="term" value="F:lyase activity"/>
    <property type="evidence" value="ECO:0007669"/>
    <property type="project" value="UniProtKB-KW"/>
</dbReference>
<feature type="domain" description="VOC" evidence="1">
    <location>
        <begin position="18"/>
        <end position="127"/>
    </location>
</feature>
<dbReference type="Proteomes" id="UP001519287">
    <property type="component" value="Unassembled WGS sequence"/>
</dbReference>
<dbReference type="PROSITE" id="PS51819">
    <property type="entry name" value="VOC"/>
    <property type="match status" value="1"/>
</dbReference>
<protein>
    <submittedName>
        <fullName evidence="2">Enzyme related to lactoylglutathione lyase</fullName>
    </submittedName>
</protein>
<dbReference type="RefSeq" id="WP_209979983.1">
    <property type="nucleotide sequence ID" value="NZ_JAGGLB010000066.1"/>
</dbReference>
<dbReference type="InterPro" id="IPR037523">
    <property type="entry name" value="VOC_core"/>
</dbReference>
<accession>A0ABS4JB14</accession>
<dbReference type="CDD" id="cd06587">
    <property type="entry name" value="VOC"/>
    <property type="match status" value="1"/>
</dbReference>
<dbReference type="SUPFAM" id="SSF54593">
    <property type="entry name" value="Glyoxalase/Bleomycin resistance protein/Dihydroxybiphenyl dioxygenase"/>
    <property type="match status" value="1"/>
</dbReference>
<keyword evidence="2" id="KW-0456">Lyase</keyword>
<evidence type="ECO:0000313" key="3">
    <source>
        <dbReference type="Proteomes" id="UP001519287"/>
    </source>
</evidence>
<dbReference type="EMBL" id="JAGGLB010000066">
    <property type="protein sequence ID" value="MBP1997032.1"/>
    <property type="molecule type" value="Genomic_DNA"/>
</dbReference>
<name>A0ABS4JB14_9BACL</name>
<dbReference type="InterPro" id="IPR004360">
    <property type="entry name" value="Glyas_Fos-R_dOase_dom"/>
</dbReference>
<gene>
    <name evidence="2" type="ORF">J2Z66_008710</name>
</gene>
<organism evidence="2 3">
    <name type="scientific">Paenibacillus eucommiae</name>
    <dbReference type="NCBI Taxonomy" id="1355755"/>
    <lineage>
        <taxon>Bacteria</taxon>
        <taxon>Bacillati</taxon>
        <taxon>Bacillota</taxon>
        <taxon>Bacilli</taxon>
        <taxon>Bacillales</taxon>
        <taxon>Paenibacillaceae</taxon>
        <taxon>Paenibacillus</taxon>
    </lineage>
</organism>